<dbReference type="InterPro" id="IPR000792">
    <property type="entry name" value="Tscrpt_reg_LuxR_C"/>
</dbReference>
<dbReference type="SMART" id="SM00421">
    <property type="entry name" value="HTH_LUXR"/>
    <property type="match status" value="1"/>
</dbReference>
<reference evidence="3" key="1">
    <citation type="journal article" date="2019" name="Int. J. Syst. Evol. Microbiol.">
        <title>The Global Catalogue of Microorganisms (GCM) 10K type strain sequencing project: providing services to taxonomists for standard genome sequencing and annotation.</title>
        <authorList>
            <consortium name="The Broad Institute Genomics Platform"/>
            <consortium name="The Broad Institute Genome Sequencing Center for Infectious Disease"/>
            <person name="Wu L."/>
            <person name="Ma J."/>
        </authorList>
    </citation>
    <scope>NUCLEOTIDE SEQUENCE [LARGE SCALE GENOMIC DNA]</scope>
    <source>
        <strain evidence="3">CGMCC 1.12477</strain>
    </source>
</reference>
<dbReference type="EMBL" id="JBHUGD010000003">
    <property type="protein sequence ID" value="MFD1947848.1"/>
    <property type="molecule type" value="Genomic_DNA"/>
</dbReference>
<dbReference type="InterPro" id="IPR016032">
    <property type="entry name" value="Sig_transdc_resp-reg_C-effctor"/>
</dbReference>
<evidence type="ECO:0000313" key="2">
    <source>
        <dbReference type="EMBL" id="MFD1947848.1"/>
    </source>
</evidence>
<name>A0ABW4TN08_9ACTN</name>
<organism evidence="2 3">
    <name type="scientific">Nocardioides aestuarii</name>
    <dbReference type="NCBI Taxonomy" id="252231"/>
    <lineage>
        <taxon>Bacteria</taxon>
        <taxon>Bacillati</taxon>
        <taxon>Actinomycetota</taxon>
        <taxon>Actinomycetes</taxon>
        <taxon>Propionibacteriales</taxon>
        <taxon>Nocardioidaceae</taxon>
        <taxon>Nocardioides</taxon>
    </lineage>
</organism>
<proteinExistence type="predicted"/>
<dbReference type="Pfam" id="PF00196">
    <property type="entry name" value="GerE"/>
    <property type="match status" value="1"/>
</dbReference>
<gene>
    <name evidence="2" type="ORF">ACFSDE_13695</name>
</gene>
<dbReference type="InterPro" id="IPR036388">
    <property type="entry name" value="WH-like_DNA-bd_sf"/>
</dbReference>
<dbReference type="SUPFAM" id="SSF46894">
    <property type="entry name" value="C-terminal effector domain of the bipartite response regulators"/>
    <property type="match status" value="1"/>
</dbReference>
<dbReference type="RefSeq" id="WP_343919324.1">
    <property type="nucleotide sequence ID" value="NZ_BAAAJT010000002.1"/>
</dbReference>
<sequence>MRGSLVRPHVQVEVGDASLPLLLLRRQAIERFRRDRRPQDDGYRLVTLRMDEIRETVLGMCRRARRLQTVTTWVEDTASLAAGDAQNRALVASTSLDMTSYWDAGTLTPEMIRLLADSTSLNYHVGYGPTQMKLFDQHEVLVPGIEEGEACHLLVLRGAPAVRAAMGYLAAVRRSSVPAAALTDPGEVSLTPRQHDVARLLADGLRDIDAAASLGVSVRTFRTEVARLLDRLGCETRFAAGVRYSLFVDPPSTVTRRAGAVAVDQVGKT</sequence>
<dbReference type="PRINTS" id="PR00038">
    <property type="entry name" value="HTHLUXR"/>
</dbReference>
<feature type="domain" description="HTH luxR-type" evidence="1">
    <location>
        <begin position="187"/>
        <end position="244"/>
    </location>
</feature>
<evidence type="ECO:0000313" key="3">
    <source>
        <dbReference type="Proteomes" id="UP001597351"/>
    </source>
</evidence>
<dbReference type="Proteomes" id="UP001597351">
    <property type="component" value="Unassembled WGS sequence"/>
</dbReference>
<dbReference type="Gene3D" id="1.10.10.10">
    <property type="entry name" value="Winged helix-like DNA-binding domain superfamily/Winged helix DNA-binding domain"/>
    <property type="match status" value="1"/>
</dbReference>
<accession>A0ABW4TN08</accession>
<protein>
    <submittedName>
        <fullName evidence="2">Helix-turn-helix transcriptional regulator</fullName>
    </submittedName>
</protein>
<evidence type="ECO:0000259" key="1">
    <source>
        <dbReference type="SMART" id="SM00421"/>
    </source>
</evidence>
<keyword evidence="3" id="KW-1185">Reference proteome</keyword>
<comment type="caution">
    <text evidence="2">The sequence shown here is derived from an EMBL/GenBank/DDBJ whole genome shotgun (WGS) entry which is preliminary data.</text>
</comment>